<dbReference type="EMBL" id="PEZZ01000004">
    <property type="protein sequence ID" value="PIS05536.1"/>
    <property type="molecule type" value="Genomic_DNA"/>
</dbReference>
<proteinExistence type="predicted"/>
<evidence type="ECO:0000313" key="1">
    <source>
        <dbReference type="EMBL" id="PIS05536.1"/>
    </source>
</evidence>
<dbReference type="InterPro" id="IPR036869">
    <property type="entry name" value="J_dom_sf"/>
</dbReference>
<comment type="caution">
    <text evidence="1">The sequence shown here is derived from an EMBL/GenBank/DDBJ whole genome shotgun (WGS) entry which is preliminary data.</text>
</comment>
<gene>
    <name evidence="1" type="ORF">COT81_00790</name>
</gene>
<dbReference type="Gene3D" id="1.10.287.110">
    <property type="entry name" value="DnaJ domain"/>
    <property type="match status" value="1"/>
</dbReference>
<organism evidence="1 2">
    <name type="scientific">Candidatus Buchananbacteria bacterium CG10_big_fil_rev_8_21_14_0_10_42_9</name>
    <dbReference type="NCBI Taxonomy" id="1974526"/>
    <lineage>
        <taxon>Bacteria</taxon>
        <taxon>Candidatus Buchananiibacteriota</taxon>
    </lineage>
</organism>
<dbReference type="AlphaFoldDB" id="A0A2H0W2H2"/>
<sequence length="124" mass="14179">MRETEQPFMDDMKKKFRELAKKLHPGQGGDNGLMAELNDAYNEARRGSFAHLERLYDKFVQSSNGLQEDVVSANDKDGGKSAMDKYFSGGYEQDFLAQMEELRAAGVNTEGMEWFHKEWKNSSK</sequence>
<protein>
    <recommendedName>
        <fullName evidence="3">J domain-containing protein</fullName>
    </recommendedName>
</protein>
<reference evidence="2" key="1">
    <citation type="submission" date="2017-09" db="EMBL/GenBank/DDBJ databases">
        <title>Depth-based differentiation of microbial function through sediment-hosted aquifers and enrichment of novel symbionts in the deep terrestrial subsurface.</title>
        <authorList>
            <person name="Probst A.J."/>
            <person name="Ladd B."/>
            <person name="Jarett J.K."/>
            <person name="Geller-Mcgrath D.E."/>
            <person name="Sieber C.M.K."/>
            <person name="Emerson J.B."/>
            <person name="Anantharaman K."/>
            <person name="Thomas B.C."/>
            <person name="Malmstrom R."/>
            <person name="Stieglmeier M."/>
            <person name="Klingl A."/>
            <person name="Woyke T."/>
            <person name="Ryan C.M."/>
            <person name="Banfield J.F."/>
        </authorList>
    </citation>
    <scope>NUCLEOTIDE SEQUENCE [LARGE SCALE GENOMIC DNA]</scope>
</reference>
<evidence type="ECO:0008006" key="3">
    <source>
        <dbReference type="Google" id="ProtNLM"/>
    </source>
</evidence>
<evidence type="ECO:0000313" key="2">
    <source>
        <dbReference type="Proteomes" id="UP000230935"/>
    </source>
</evidence>
<accession>A0A2H0W2H2</accession>
<dbReference type="Proteomes" id="UP000230935">
    <property type="component" value="Unassembled WGS sequence"/>
</dbReference>
<dbReference type="SUPFAM" id="SSF46565">
    <property type="entry name" value="Chaperone J-domain"/>
    <property type="match status" value="1"/>
</dbReference>
<name>A0A2H0W2H2_9BACT</name>